<dbReference type="Proteomes" id="UP001601303">
    <property type="component" value="Unassembled WGS sequence"/>
</dbReference>
<evidence type="ECO:0000256" key="1">
    <source>
        <dbReference type="SAM" id="SignalP"/>
    </source>
</evidence>
<sequence length="248" mass="27051">MTAPLSRRTALRRAAFITVGAVAGSQMLATPGYAGDTTPDPAKLREAVRRARERVQQRQDHVLAGAVSRNGWDMEKVCDDRGNVYTRPVPGTSLDVRVRMGDVETVLVHVIRRFHYDIDALGLPGEPRPVEGWVPPSEIRDSRHPESNLASGTAVVVRPGSYPLGARGGFTESEELLIRDILADCEGLVRWGGADRRPYEGLFYLDVKPGDPRLAKVAAKLRAWDGAPGQGAGVLVDMSQPARRRRAA</sequence>
<feature type="signal peptide" evidence="1">
    <location>
        <begin position="1"/>
        <end position="34"/>
    </location>
</feature>
<organism evidence="2 3">
    <name type="scientific">Streptomyces hokutonensis</name>
    <dbReference type="NCBI Taxonomy" id="1306990"/>
    <lineage>
        <taxon>Bacteria</taxon>
        <taxon>Bacillati</taxon>
        <taxon>Actinomycetota</taxon>
        <taxon>Actinomycetes</taxon>
        <taxon>Kitasatosporales</taxon>
        <taxon>Streptomycetaceae</taxon>
        <taxon>Streptomyces</taxon>
    </lineage>
</organism>
<dbReference type="InterPro" id="IPR006311">
    <property type="entry name" value="TAT_signal"/>
</dbReference>
<evidence type="ECO:0000313" key="3">
    <source>
        <dbReference type="Proteomes" id="UP001601303"/>
    </source>
</evidence>
<dbReference type="PROSITE" id="PS51318">
    <property type="entry name" value="TAT"/>
    <property type="match status" value="1"/>
</dbReference>
<protein>
    <submittedName>
        <fullName evidence="2">Uncharacterized protein</fullName>
    </submittedName>
</protein>
<comment type="caution">
    <text evidence="2">The sequence shown here is derived from an EMBL/GenBank/DDBJ whole genome shotgun (WGS) entry which is preliminary data.</text>
</comment>
<name>A0ABW6LZ62_9ACTN</name>
<dbReference type="RefSeq" id="WP_388104976.1">
    <property type="nucleotide sequence ID" value="NZ_JBIAHM010000003.1"/>
</dbReference>
<accession>A0ABW6LZ62</accession>
<proteinExistence type="predicted"/>
<keyword evidence="1" id="KW-0732">Signal</keyword>
<gene>
    <name evidence="2" type="ORF">ACFYNQ_11395</name>
</gene>
<feature type="chain" id="PRO_5045222988" evidence="1">
    <location>
        <begin position="35"/>
        <end position="248"/>
    </location>
</feature>
<keyword evidence="3" id="KW-1185">Reference proteome</keyword>
<reference evidence="2 3" key="1">
    <citation type="submission" date="2024-10" db="EMBL/GenBank/DDBJ databases">
        <title>The Natural Products Discovery Center: Release of the First 8490 Sequenced Strains for Exploring Actinobacteria Biosynthetic Diversity.</title>
        <authorList>
            <person name="Kalkreuter E."/>
            <person name="Kautsar S.A."/>
            <person name="Yang D."/>
            <person name="Bader C.D."/>
            <person name="Teijaro C.N."/>
            <person name="Fluegel L."/>
            <person name="Davis C.M."/>
            <person name="Simpson J.R."/>
            <person name="Lauterbach L."/>
            <person name="Steele A.D."/>
            <person name="Gui C."/>
            <person name="Meng S."/>
            <person name="Li G."/>
            <person name="Viehrig K."/>
            <person name="Ye F."/>
            <person name="Su P."/>
            <person name="Kiefer A.F."/>
            <person name="Nichols A."/>
            <person name="Cepeda A.J."/>
            <person name="Yan W."/>
            <person name="Fan B."/>
            <person name="Jiang Y."/>
            <person name="Adhikari A."/>
            <person name="Zheng C.-J."/>
            <person name="Schuster L."/>
            <person name="Cowan T.M."/>
            <person name="Smanski M.J."/>
            <person name="Chevrette M.G."/>
            <person name="De Carvalho L.P.S."/>
            <person name="Shen B."/>
        </authorList>
    </citation>
    <scope>NUCLEOTIDE SEQUENCE [LARGE SCALE GENOMIC DNA]</scope>
    <source>
        <strain evidence="2 3">NPDC006488</strain>
    </source>
</reference>
<dbReference type="EMBL" id="JBIAHM010000003">
    <property type="protein sequence ID" value="MFE9599176.1"/>
    <property type="molecule type" value="Genomic_DNA"/>
</dbReference>
<evidence type="ECO:0000313" key="2">
    <source>
        <dbReference type="EMBL" id="MFE9599176.1"/>
    </source>
</evidence>